<sequence>MPSKKEDRTPIVTILGHVDHGKTSILDRIRNTNVQSKEAGGITQGVSVFSVQLADKKDLIPEITFVDTPGHESFDLMRSRGGSIADIVLLVVAADDGIKPQTKESIEIINAAEAKPIVVINKIDLPNIDIPKVKRDLAAAGISVEGMGGKIPVVEVSAKTGKGIDTLLETISATAEVEGLVDHGKLANGVKGRAYVLESVKDNSKGFLTSIVMTQGEMSIGDWVAYVSGNKVVLDRIKGLISDSMNINEPFVSGTGGEVLGISGMAPLGTEIISLESKNLKLVEEILLPENAAKKEIPVEDAVEKETAEDSEEDQNAALLSAIFGSGSKEDLEGGNLNVILKASSEGALEAIKSSLEKLEVDGFKVNFISTEVGNITHKDIESAAVTKAIILGFEVEVDPTAKSDMDRKRVLVRTYDIIYKLIDEVNDALTALAAPEEAEEDLGSAKLMQIFVLSDGSKVLGGRVADGKIKRGEKCYIVRDDDIIAEGRITSLRENKRQINEALKGTEFGAIVEPTPDIVQEGDFLHCFKVTKL</sequence>
<evidence type="ECO:0000259" key="6">
    <source>
        <dbReference type="PROSITE" id="PS51722"/>
    </source>
</evidence>
<dbReference type="InterPro" id="IPR036925">
    <property type="entry name" value="TIF_IF2_dom3_sf"/>
</dbReference>
<comment type="similarity">
    <text evidence="1">Belongs to the TRAFAC class translation factor GTPase superfamily. Classic translation factor GTPase family. IF-2 subfamily.</text>
</comment>
<keyword evidence="4" id="KW-0648">Protein biosynthesis</keyword>
<keyword evidence="3" id="KW-0547">Nucleotide-binding</keyword>
<dbReference type="PROSITE" id="PS51722">
    <property type="entry name" value="G_TR_2"/>
    <property type="match status" value="1"/>
</dbReference>
<keyword evidence="5" id="KW-0342">GTP-binding</keyword>
<name>A0A955KWL6_9BACT</name>
<dbReference type="CDD" id="cd01887">
    <property type="entry name" value="IF2_eIF5B"/>
    <property type="match status" value="1"/>
</dbReference>
<dbReference type="PANTHER" id="PTHR43381">
    <property type="entry name" value="TRANSLATION INITIATION FACTOR IF-2-RELATED"/>
    <property type="match status" value="1"/>
</dbReference>
<evidence type="ECO:0000313" key="7">
    <source>
        <dbReference type="EMBL" id="MCA9375106.1"/>
    </source>
</evidence>
<dbReference type="InterPro" id="IPR015760">
    <property type="entry name" value="TIF_IF2"/>
</dbReference>
<dbReference type="SUPFAM" id="SSF52156">
    <property type="entry name" value="Initiation factor IF2/eIF5b, domain 3"/>
    <property type="match status" value="1"/>
</dbReference>
<reference evidence="7" key="1">
    <citation type="submission" date="2020-04" db="EMBL/GenBank/DDBJ databases">
        <authorList>
            <person name="Zhang T."/>
        </authorList>
    </citation>
    <scope>NUCLEOTIDE SEQUENCE</scope>
    <source>
        <strain evidence="7">HKST-UBA16</strain>
    </source>
</reference>
<dbReference type="AlphaFoldDB" id="A0A955KWL6"/>
<dbReference type="FunFam" id="3.40.50.300:FF:000019">
    <property type="entry name" value="Translation initiation factor IF-2"/>
    <property type="match status" value="1"/>
</dbReference>
<evidence type="ECO:0000256" key="1">
    <source>
        <dbReference type="ARBA" id="ARBA00007733"/>
    </source>
</evidence>
<dbReference type="InterPro" id="IPR009000">
    <property type="entry name" value="Transl_B-barrel_sf"/>
</dbReference>
<dbReference type="GO" id="GO:0005737">
    <property type="term" value="C:cytoplasm"/>
    <property type="evidence" value="ECO:0007669"/>
    <property type="project" value="TreeGrafter"/>
</dbReference>
<dbReference type="EMBL" id="JAGQLM010000086">
    <property type="protein sequence ID" value="MCA9375106.1"/>
    <property type="molecule type" value="Genomic_DNA"/>
</dbReference>
<accession>A0A955KWL6</accession>
<evidence type="ECO:0000256" key="4">
    <source>
        <dbReference type="ARBA" id="ARBA00022917"/>
    </source>
</evidence>
<proteinExistence type="inferred from homology"/>
<protein>
    <submittedName>
        <fullName evidence="7">GTP-binding protein</fullName>
    </submittedName>
</protein>
<evidence type="ECO:0000256" key="3">
    <source>
        <dbReference type="ARBA" id="ARBA00022741"/>
    </source>
</evidence>
<evidence type="ECO:0000313" key="8">
    <source>
        <dbReference type="Proteomes" id="UP000748332"/>
    </source>
</evidence>
<dbReference type="InterPro" id="IPR000795">
    <property type="entry name" value="T_Tr_GTP-bd_dom"/>
</dbReference>
<dbReference type="Gene3D" id="2.40.30.10">
    <property type="entry name" value="Translation factors"/>
    <property type="match status" value="2"/>
</dbReference>
<dbReference type="SUPFAM" id="SSF52540">
    <property type="entry name" value="P-loop containing nucleoside triphosphate hydrolases"/>
    <property type="match status" value="1"/>
</dbReference>
<reference evidence="7" key="2">
    <citation type="journal article" date="2021" name="Microbiome">
        <title>Successional dynamics and alternative stable states in a saline activated sludge microbial community over 9 years.</title>
        <authorList>
            <person name="Wang Y."/>
            <person name="Ye J."/>
            <person name="Ju F."/>
            <person name="Liu L."/>
            <person name="Boyd J.A."/>
            <person name="Deng Y."/>
            <person name="Parks D.H."/>
            <person name="Jiang X."/>
            <person name="Yin X."/>
            <person name="Woodcroft B.J."/>
            <person name="Tyson G.W."/>
            <person name="Hugenholtz P."/>
            <person name="Polz M.F."/>
            <person name="Zhang T."/>
        </authorList>
    </citation>
    <scope>NUCLEOTIDE SEQUENCE</scope>
    <source>
        <strain evidence="7">HKST-UBA16</strain>
    </source>
</reference>
<dbReference type="InterPro" id="IPR005225">
    <property type="entry name" value="Small_GTP-bd"/>
</dbReference>
<dbReference type="FunFam" id="3.40.50.10050:FF:000001">
    <property type="entry name" value="Translation initiation factor IF-2"/>
    <property type="match status" value="1"/>
</dbReference>
<keyword evidence="2" id="KW-0396">Initiation factor</keyword>
<feature type="domain" description="Tr-type G" evidence="6">
    <location>
        <begin position="7"/>
        <end position="180"/>
    </location>
</feature>
<dbReference type="Gene3D" id="3.40.50.10050">
    <property type="entry name" value="Translation initiation factor IF- 2, domain 3"/>
    <property type="match status" value="1"/>
</dbReference>
<gene>
    <name evidence="7" type="ORF">KC622_02125</name>
</gene>
<dbReference type="Pfam" id="PF00009">
    <property type="entry name" value="GTP_EFTU"/>
    <property type="match status" value="1"/>
</dbReference>
<organism evidence="7 8">
    <name type="scientific">Candidatus Dojkabacteria bacterium</name>
    <dbReference type="NCBI Taxonomy" id="2099670"/>
    <lineage>
        <taxon>Bacteria</taxon>
        <taxon>Candidatus Dojkabacteria</taxon>
    </lineage>
</organism>
<comment type="caution">
    <text evidence="7">The sequence shown here is derived from an EMBL/GenBank/DDBJ whole genome shotgun (WGS) entry which is preliminary data.</text>
</comment>
<dbReference type="PANTHER" id="PTHR43381:SF4">
    <property type="entry name" value="EUKARYOTIC TRANSLATION INITIATION FACTOR 5B"/>
    <property type="match status" value="1"/>
</dbReference>
<dbReference type="InterPro" id="IPR023115">
    <property type="entry name" value="TIF_IF2_dom3"/>
</dbReference>
<evidence type="ECO:0000256" key="2">
    <source>
        <dbReference type="ARBA" id="ARBA00022540"/>
    </source>
</evidence>
<dbReference type="GO" id="GO:0005525">
    <property type="term" value="F:GTP binding"/>
    <property type="evidence" value="ECO:0007669"/>
    <property type="project" value="UniProtKB-KW"/>
</dbReference>
<dbReference type="SUPFAM" id="SSF50447">
    <property type="entry name" value="Translation proteins"/>
    <property type="match status" value="2"/>
</dbReference>
<dbReference type="Proteomes" id="UP000748332">
    <property type="component" value="Unassembled WGS sequence"/>
</dbReference>
<dbReference type="Gene3D" id="3.40.50.300">
    <property type="entry name" value="P-loop containing nucleotide triphosphate hydrolases"/>
    <property type="match status" value="1"/>
</dbReference>
<dbReference type="GO" id="GO:0003924">
    <property type="term" value="F:GTPase activity"/>
    <property type="evidence" value="ECO:0007669"/>
    <property type="project" value="InterPro"/>
</dbReference>
<dbReference type="InterPro" id="IPR027417">
    <property type="entry name" value="P-loop_NTPase"/>
</dbReference>
<dbReference type="PRINTS" id="PR00315">
    <property type="entry name" value="ELONGATNFCT"/>
</dbReference>
<dbReference type="GO" id="GO:0003743">
    <property type="term" value="F:translation initiation factor activity"/>
    <property type="evidence" value="ECO:0007669"/>
    <property type="project" value="UniProtKB-KW"/>
</dbReference>
<evidence type="ECO:0000256" key="5">
    <source>
        <dbReference type="ARBA" id="ARBA00023134"/>
    </source>
</evidence>
<dbReference type="NCBIfam" id="TIGR00231">
    <property type="entry name" value="small_GTP"/>
    <property type="match status" value="1"/>
</dbReference>
<dbReference type="Pfam" id="PF11987">
    <property type="entry name" value="IF-2"/>
    <property type="match status" value="1"/>
</dbReference>